<sequence length="280" mass="30815">MRNKKGSFIAKATGSYLTLLVLIVFSVFPALWMFVTSIKTPEENFSIPPTLLAEHPTFANYSKVLTESGIPRAFINSIIVTCSATAVTLVIAILAGYGFARYRFRGSNIMSSGLLYGQMMPGVVIIIPLYMVFSKINLIDTYLAMIIADLAITVPMAVIMLRSFFETLPRELEEAAKLDGLSSLGTLIRIIIPVSMPGIIAVSMYAFLNIWEEFLFALNLTNSDHVRTLPIAINYFSGEFVIDWGAMMSASMIVSMPVLIIFLLCNKFFVKGLSDGSVKG</sequence>
<dbReference type="Proteomes" id="UP001652445">
    <property type="component" value="Unassembled WGS sequence"/>
</dbReference>
<comment type="caution">
    <text evidence="9">The sequence shown here is derived from an EMBL/GenBank/DDBJ whole genome shotgun (WGS) entry which is preliminary data.</text>
</comment>
<dbReference type="PANTHER" id="PTHR32243">
    <property type="entry name" value="MALTOSE TRANSPORT SYSTEM PERMEASE-RELATED"/>
    <property type="match status" value="1"/>
</dbReference>
<evidence type="ECO:0000256" key="4">
    <source>
        <dbReference type="ARBA" id="ARBA00022692"/>
    </source>
</evidence>
<comment type="similarity">
    <text evidence="7">Belongs to the binding-protein-dependent transport system permease family.</text>
</comment>
<keyword evidence="2 7" id="KW-0813">Transport</keyword>
<dbReference type="InterPro" id="IPR000515">
    <property type="entry name" value="MetI-like"/>
</dbReference>
<dbReference type="InterPro" id="IPR050901">
    <property type="entry name" value="BP-dep_ABC_trans_perm"/>
</dbReference>
<dbReference type="RefSeq" id="WP_262683236.1">
    <property type="nucleotide sequence ID" value="NZ_JAOQIO010000015.1"/>
</dbReference>
<evidence type="ECO:0000313" key="9">
    <source>
        <dbReference type="EMBL" id="MCU6791790.1"/>
    </source>
</evidence>
<feature type="transmembrane region" description="Helical" evidence="7">
    <location>
        <begin position="109"/>
        <end position="130"/>
    </location>
</feature>
<keyword evidence="3" id="KW-1003">Cell membrane</keyword>
<evidence type="ECO:0000256" key="3">
    <source>
        <dbReference type="ARBA" id="ARBA00022475"/>
    </source>
</evidence>
<evidence type="ECO:0000259" key="8">
    <source>
        <dbReference type="PROSITE" id="PS50928"/>
    </source>
</evidence>
<dbReference type="Gene3D" id="1.10.3720.10">
    <property type="entry name" value="MetI-like"/>
    <property type="match status" value="1"/>
</dbReference>
<protein>
    <submittedName>
        <fullName evidence="9">Carbohydrate ABC transporter permease</fullName>
    </submittedName>
</protein>
<evidence type="ECO:0000256" key="2">
    <source>
        <dbReference type="ARBA" id="ARBA00022448"/>
    </source>
</evidence>
<dbReference type="PANTHER" id="PTHR32243:SF18">
    <property type="entry name" value="INNER MEMBRANE ABC TRANSPORTER PERMEASE PROTEIN YCJP"/>
    <property type="match status" value="1"/>
</dbReference>
<dbReference type="SUPFAM" id="SSF161098">
    <property type="entry name" value="MetI-like"/>
    <property type="match status" value="1"/>
</dbReference>
<evidence type="ECO:0000313" key="10">
    <source>
        <dbReference type="Proteomes" id="UP001652445"/>
    </source>
</evidence>
<evidence type="ECO:0000256" key="6">
    <source>
        <dbReference type="ARBA" id="ARBA00023136"/>
    </source>
</evidence>
<name>A0ABT2UAX5_9BACL</name>
<feature type="transmembrane region" description="Helical" evidence="7">
    <location>
        <begin position="142"/>
        <end position="165"/>
    </location>
</feature>
<evidence type="ECO:0000256" key="5">
    <source>
        <dbReference type="ARBA" id="ARBA00022989"/>
    </source>
</evidence>
<proteinExistence type="inferred from homology"/>
<feature type="transmembrane region" description="Helical" evidence="7">
    <location>
        <begin position="186"/>
        <end position="208"/>
    </location>
</feature>
<feature type="transmembrane region" description="Helical" evidence="7">
    <location>
        <begin position="73"/>
        <end position="97"/>
    </location>
</feature>
<dbReference type="CDD" id="cd06261">
    <property type="entry name" value="TM_PBP2"/>
    <property type="match status" value="1"/>
</dbReference>
<feature type="domain" description="ABC transmembrane type-1" evidence="8">
    <location>
        <begin position="74"/>
        <end position="265"/>
    </location>
</feature>
<evidence type="ECO:0000256" key="1">
    <source>
        <dbReference type="ARBA" id="ARBA00004651"/>
    </source>
</evidence>
<organism evidence="9 10">
    <name type="scientific">Paenibacillus baimaensis</name>
    <dbReference type="NCBI Taxonomy" id="2982185"/>
    <lineage>
        <taxon>Bacteria</taxon>
        <taxon>Bacillati</taxon>
        <taxon>Bacillota</taxon>
        <taxon>Bacilli</taxon>
        <taxon>Bacillales</taxon>
        <taxon>Paenibacillaceae</taxon>
        <taxon>Paenibacillus</taxon>
    </lineage>
</organism>
<gene>
    <name evidence="9" type="ORF">OB236_06555</name>
</gene>
<dbReference type="PROSITE" id="PS50928">
    <property type="entry name" value="ABC_TM1"/>
    <property type="match status" value="1"/>
</dbReference>
<keyword evidence="4 7" id="KW-0812">Transmembrane</keyword>
<dbReference type="EMBL" id="JAOQIO010000015">
    <property type="protein sequence ID" value="MCU6791790.1"/>
    <property type="molecule type" value="Genomic_DNA"/>
</dbReference>
<feature type="transmembrane region" description="Helical" evidence="7">
    <location>
        <begin position="244"/>
        <end position="265"/>
    </location>
</feature>
<comment type="subcellular location">
    <subcellularLocation>
        <location evidence="1 7">Cell membrane</location>
        <topology evidence="1 7">Multi-pass membrane protein</topology>
    </subcellularLocation>
</comment>
<dbReference type="Pfam" id="PF00528">
    <property type="entry name" value="BPD_transp_1"/>
    <property type="match status" value="1"/>
</dbReference>
<dbReference type="InterPro" id="IPR035906">
    <property type="entry name" value="MetI-like_sf"/>
</dbReference>
<evidence type="ECO:0000256" key="7">
    <source>
        <dbReference type="RuleBase" id="RU363032"/>
    </source>
</evidence>
<keyword evidence="10" id="KW-1185">Reference proteome</keyword>
<keyword evidence="5 7" id="KW-1133">Transmembrane helix</keyword>
<reference evidence="9 10" key="1">
    <citation type="submission" date="2022-09" db="EMBL/GenBank/DDBJ databases">
        <authorList>
            <person name="Han X.L."/>
            <person name="Wang Q."/>
            <person name="Lu T."/>
        </authorList>
    </citation>
    <scope>NUCLEOTIDE SEQUENCE [LARGE SCALE GENOMIC DNA]</scope>
    <source>
        <strain evidence="9 10">WQ 127069</strain>
    </source>
</reference>
<feature type="transmembrane region" description="Helical" evidence="7">
    <location>
        <begin position="12"/>
        <end position="35"/>
    </location>
</feature>
<accession>A0ABT2UAX5</accession>
<keyword evidence="6 7" id="KW-0472">Membrane</keyword>